<gene>
    <name evidence="1" type="ORF">MEUPH1_LOCUS25618</name>
</gene>
<comment type="caution">
    <text evidence="1">The sequence shown here is derived from an EMBL/GenBank/DDBJ whole genome shotgun (WGS) entry which is preliminary data.</text>
</comment>
<proteinExistence type="predicted"/>
<keyword evidence="2" id="KW-1185">Reference proteome</keyword>
<evidence type="ECO:0000313" key="2">
    <source>
        <dbReference type="Proteomes" id="UP001160148"/>
    </source>
</evidence>
<accession>A0AAV0XTD8</accession>
<protein>
    <submittedName>
        <fullName evidence="1">Uncharacterized protein</fullName>
    </submittedName>
</protein>
<reference evidence="1 2" key="1">
    <citation type="submission" date="2023-01" db="EMBL/GenBank/DDBJ databases">
        <authorList>
            <person name="Whitehead M."/>
        </authorList>
    </citation>
    <scope>NUCLEOTIDE SEQUENCE [LARGE SCALE GENOMIC DNA]</scope>
</reference>
<sequence length="109" mass="12685">MAKFISVHVGSFLSHKRSMQRYRRRNQPTNPITMKEFYEQLIGGYSHLVTINDEPLYSGMLSNTEEEGVTLLFVLPGVNIPEKIYNIILVHKTKFNTSLYSILKIVKYF</sequence>
<name>A0AAV0XTD8_9HEMI</name>
<organism evidence="1 2">
    <name type="scientific">Macrosiphum euphorbiae</name>
    <name type="common">potato aphid</name>
    <dbReference type="NCBI Taxonomy" id="13131"/>
    <lineage>
        <taxon>Eukaryota</taxon>
        <taxon>Metazoa</taxon>
        <taxon>Ecdysozoa</taxon>
        <taxon>Arthropoda</taxon>
        <taxon>Hexapoda</taxon>
        <taxon>Insecta</taxon>
        <taxon>Pterygota</taxon>
        <taxon>Neoptera</taxon>
        <taxon>Paraneoptera</taxon>
        <taxon>Hemiptera</taxon>
        <taxon>Sternorrhyncha</taxon>
        <taxon>Aphidomorpha</taxon>
        <taxon>Aphidoidea</taxon>
        <taxon>Aphididae</taxon>
        <taxon>Macrosiphini</taxon>
        <taxon>Macrosiphum</taxon>
    </lineage>
</organism>
<dbReference type="Proteomes" id="UP001160148">
    <property type="component" value="Unassembled WGS sequence"/>
</dbReference>
<dbReference type="AlphaFoldDB" id="A0AAV0XTD8"/>
<dbReference type="EMBL" id="CARXXK010001014">
    <property type="protein sequence ID" value="CAI6371633.1"/>
    <property type="molecule type" value="Genomic_DNA"/>
</dbReference>
<evidence type="ECO:0000313" key="1">
    <source>
        <dbReference type="EMBL" id="CAI6371633.1"/>
    </source>
</evidence>